<organism evidence="3 4">
    <name type="scientific">Actinoalloteichus hymeniacidonis</name>
    <dbReference type="NCBI Taxonomy" id="340345"/>
    <lineage>
        <taxon>Bacteria</taxon>
        <taxon>Bacillati</taxon>
        <taxon>Actinomycetota</taxon>
        <taxon>Actinomycetes</taxon>
        <taxon>Pseudonocardiales</taxon>
        <taxon>Pseudonocardiaceae</taxon>
        <taxon>Actinoalloteichus</taxon>
    </lineage>
</organism>
<sequence length="254" mass="26741">MAARNKIAIITGGSRGLGRSAALKLAADGVDSIITYRTREDRAAEVVEAVAAMGRRAVALPLDTARVDTFDAFAGQVRALLAEHWGRETLDFLVNNAGNGVFGPFSEVTVEDFDSLLNVHFRGVFFLTQRLLPVIADGGRIVNLSSGLARFVGGHHSAYAAMKGAVEVLTRNLAGELGPRRITANIVAPGPIGTDFQGGALRDDENLRAGLASVTALGRVGEPDEVGAVIAALLREDTGWINGQRIEVSGGTRL</sequence>
<proteinExistence type="inferred from homology"/>
<dbReference type="Gene3D" id="3.40.50.720">
    <property type="entry name" value="NAD(P)-binding Rossmann-like Domain"/>
    <property type="match status" value="1"/>
</dbReference>
<accession>A0AAC9HQF9</accession>
<dbReference type="KEGG" id="ahm:TL08_14025"/>
<keyword evidence="4" id="KW-1185">Reference proteome</keyword>
<dbReference type="InterPro" id="IPR002347">
    <property type="entry name" value="SDR_fam"/>
</dbReference>
<dbReference type="InterPro" id="IPR036291">
    <property type="entry name" value="NAD(P)-bd_dom_sf"/>
</dbReference>
<dbReference type="AlphaFoldDB" id="A0AAC9HQF9"/>
<dbReference type="RefSeq" id="WP_069853689.1">
    <property type="nucleotide sequence ID" value="NZ_CP014859.1"/>
</dbReference>
<dbReference type="Proteomes" id="UP000095210">
    <property type="component" value="Chromosome"/>
</dbReference>
<dbReference type="EMBL" id="CP014859">
    <property type="protein sequence ID" value="AOS63619.1"/>
    <property type="molecule type" value="Genomic_DNA"/>
</dbReference>
<dbReference type="PANTHER" id="PTHR43639">
    <property type="entry name" value="OXIDOREDUCTASE, SHORT-CHAIN DEHYDROGENASE/REDUCTASE FAMILY (AFU_ORTHOLOGUE AFUA_5G02870)"/>
    <property type="match status" value="1"/>
</dbReference>
<evidence type="ECO:0000313" key="3">
    <source>
        <dbReference type="EMBL" id="AOS63619.1"/>
    </source>
</evidence>
<dbReference type="PANTHER" id="PTHR43639:SF1">
    <property type="entry name" value="SHORT-CHAIN DEHYDROGENASE_REDUCTASE FAMILY PROTEIN"/>
    <property type="match status" value="1"/>
</dbReference>
<keyword evidence="2" id="KW-0560">Oxidoreductase</keyword>
<evidence type="ECO:0000313" key="4">
    <source>
        <dbReference type="Proteomes" id="UP000095210"/>
    </source>
</evidence>
<dbReference type="FunFam" id="3.40.50.720:FF:000084">
    <property type="entry name" value="Short-chain dehydrogenase reductase"/>
    <property type="match status" value="1"/>
</dbReference>
<protein>
    <recommendedName>
        <fullName evidence="5">SDR family oxidoreductase</fullName>
    </recommendedName>
</protein>
<evidence type="ECO:0000256" key="1">
    <source>
        <dbReference type="ARBA" id="ARBA00006484"/>
    </source>
</evidence>
<evidence type="ECO:0000256" key="2">
    <source>
        <dbReference type="ARBA" id="ARBA00023002"/>
    </source>
</evidence>
<dbReference type="PRINTS" id="PR00080">
    <property type="entry name" value="SDRFAMILY"/>
</dbReference>
<dbReference type="GO" id="GO:0016491">
    <property type="term" value="F:oxidoreductase activity"/>
    <property type="evidence" value="ECO:0007669"/>
    <property type="project" value="UniProtKB-KW"/>
</dbReference>
<dbReference type="Pfam" id="PF13561">
    <property type="entry name" value="adh_short_C2"/>
    <property type="match status" value="1"/>
</dbReference>
<reference evidence="4" key="1">
    <citation type="submission" date="2016-03" db="EMBL/GenBank/DDBJ databases">
        <title>Complete genome sequence of the type strain Actinoalloteichus hymeniacidonis DSM 45092.</title>
        <authorList>
            <person name="Schaffert L."/>
            <person name="Albersmeier A."/>
            <person name="Winkler A."/>
            <person name="Kalinowski J."/>
            <person name="Zotchev S."/>
            <person name="Ruckert C."/>
        </authorList>
    </citation>
    <scope>NUCLEOTIDE SEQUENCE [LARGE SCALE GENOMIC DNA]</scope>
    <source>
        <strain evidence="4">HPA177(T) (DSM 45092(T))</strain>
    </source>
</reference>
<evidence type="ECO:0008006" key="5">
    <source>
        <dbReference type="Google" id="ProtNLM"/>
    </source>
</evidence>
<gene>
    <name evidence="3" type="ORF">TL08_14025</name>
</gene>
<dbReference type="PRINTS" id="PR00081">
    <property type="entry name" value="GDHRDH"/>
</dbReference>
<name>A0AAC9HQF9_9PSEU</name>
<comment type="similarity">
    <text evidence="1">Belongs to the short-chain dehydrogenases/reductases (SDR) family.</text>
</comment>
<dbReference type="SUPFAM" id="SSF51735">
    <property type="entry name" value="NAD(P)-binding Rossmann-fold domains"/>
    <property type="match status" value="1"/>
</dbReference>